<feature type="compositionally biased region" description="Polar residues" evidence="1">
    <location>
        <begin position="1"/>
        <end position="14"/>
    </location>
</feature>
<dbReference type="AlphaFoldDB" id="A0A8S1GZS7"/>
<proteinExistence type="predicted"/>
<reference evidence="2" key="1">
    <citation type="submission" date="2020-10" db="EMBL/GenBank/DDBJ databases">
        <authorList>
            <person name="Kikuchi T."/>
        </authorList>
    </citation>
    <scope>NUCLEOTIDE SEQUENCE</scope>
    <source>
        <strain evidence="2">NKZ352</strain>
    </source>
</reference>
<gene>
    <name evidence="2" type="ORF">CAUJ_LOCUS3857</name>
</gene>
<evidence type="ECO:0000256" key="1">
    <source>
        <dbReference type="SAM" id="MobiDB-lite"/>
    </source>
</evidence>
<sequence length="244" mass="27405">MASSFKPSRLQQQHRAVFDSFTIGSPKETPSTTVDPFLIRPQSTSSAFPSAAPVTHTAWTETTKLKEDELSVVYEKSKARSTELNQSEPVSLRSSTTFSPPNCIDEADERRGRPATSWARGREPVKVAGDVSLTGAQLLPFLIKATMRLPSVKGEGVQIRLQQLEELIDQDVFSETCIKNLNFVVDAIDRGAYDEAWRYYELMKKKFPEEMSSNWAHGLRLLIRELMPQQRGGRVLSAGHVRNH</sequence>
<name>A0A8S1GZS7_9PELO</name>
<dbReference type="EMBL" id="CAJGYM010000007">
    <property type="protein sequence ID" value="CAD6187938.1"/>
    <property type="molecule type" value="Genomic_DNA"/>
</dbReference>
<feature type="compositionally biased region" description="Polar residues" evidence="1">
    <location>
        <begin position="83"/>
        <end position="100"/>
    </location>
</feature>
<evidence type="ECO:0000313" key="2">
    <source>
        <dbReference type="EMBL" id="CAD6187938.1"/>
    </source>
</evidence>
<dbReference type="Gene3D" id="1.20.940.10">
    <property type="entry name" value="Functional domain of the splicing factor Prp18"/>
    <property type="match status" value="1"/>
</dbReference>
<dbReference type="Proteomes" id="UP000835052">
    <property type="component" value="Unassembled WGS sequence"/>
</dbReference>
<keyword evidence="3" id="KW-1185">Reference proteome</keyword>
<feature type="region of interest" description="Disordered" evidence="1">
    <location>
        <begin position="83"/>
        <end position="118"/>
    </location>
</feature>
<accession>A0A8S1GZS7</accession>
<dbReference type="OrthoDB" id="5791256at2759"/>
<protein>
    <submittedName>
        <fullName evidence="2">Uncharacterized protein</fullName>
    </submittedName>
</protein>
<comment type="caution">
    <text evidence="2">The sequence shown here is derived from an EMBL/GenBank/DDBJ whole genome shotgun (WGS) entry which is preliminary data.</text>
</comment>
<evidence type="ECO:0000313" key="3">
    <source>
        <dbReference type="Proteomes" id="UP000835052"/>
    </source>
</evidence>
<organism evidence="2 3">
    <name type="scientific">Caenorhabditis auriculariae</name>
    <dbReference type="NCBI Taxonomy" id="2777116"/>
    <lineage>
        <taxon>Eukaryota</taxon>
        <taxon>Metazoa</taxon>
        <taxon>Ecdysozoa</taxon>
        <taxon>Nematoda</taxon>
        <taxon>Chromadorea</taxon>
        <taxon>Rhabditida</taxon>
        <taxon>Rhabditina</taxon>
        <taxon>Rhabditomorpha</taxon>
        <taxon>Rhabditoidea</taxon>
        <taxon>Rhabditidae</taxon>
        <taxon>Peloderinae</taxon>
        <taxon>Caenorhabditis</taxon>
    </lineage>
</organism>
<feature type="region of interest" description="Disordered" evidence="1">
    <location>
        <begin position="1"/>
        <end position="36"/>
    </location>
</feature>